<dbReference type="EMBL" id="RZNB01000001">
    <property type="protein sequence ID" value="RWZ52777.1"/>
    <property type="molecule type" value="Genomic_DNA"/>
</dbReference>
<proteinExistence type="predicted"/>
<evidence type="ECO:0000313" key="2">
    <source>
        <dbReference type="EMBL" id="RWZ52777.1"/>
    </source>
</evidence>
<keyword evidence="1" id="KW-1133">Transmembrane helix</keyword>
<evidence type="ECO:0000256" key="1">
    <source>
        <dbReference type="SAM" id="Phobius"/>
    </source>
</evidence>
<evidence type="ECO:0000313" key="3">
    <source>
        <dbReference type="Proteomes" id="UP000288547"/>
    </source>
</evidence>
<organism evidence="2 3">
    <name type="scientific">Labedella phragmitis</name>
    <dbReference type="NCBI Taxonomy" id="2498849"/>
    <lineage>
        <taxon>Bacteria</taxon>
        <taxon>Bacillati</taxon>
        <taxon>Actinomycetota</taxon>
        <taxon>Actinomycetes</taxon>
        <taxon>Micrococcales</taxon>
        <taxon>Microbacteriaceae</taxon>
        <taxon>Labedella</taxon>
    </lineage>
</organism>
<feature type="transmembrane region" description="Helical" evidence="1">
    <location>
        <begin position="91"/>
        <end position="114"/>
    </location>
</feature>
<name>A0A3S3ZAZ0_9MICO</name>
<comment type="caution">
    <text evidence="2">The sequence shown here is derived from an EMBL/GenBank/DDBJ whole genome shotgun (WGS) entry which is preliminary data.</text>
</comment>
<accession>A0A3S3ZAZ0</accession>
<reference evidence="2 3" key="1">
    <citation type="submission" date="2018-12" db="EMBL/GenBank/DDBJ databases">
        <authorList>
            <person name="Li F."/>
        </authorList>
    </citation>
    <scope>NUCLEOTIDE SEQUENCE [LARGE SCALE GENOMIC DNA]</scope>
    <source>
        <strain evidence="2 3">11W25H-1</strain>
    </source>
</reference>
<keyword evidence="3" id="KW-1185">Reference proteome</keyword>
<keyword evidence="1" id="KW-0812">Transmembrane</keyword>
<gene>
    <name evidence="2" type="ORF">ELQ90_02200</name>
</gene>
<sequence>MADRPAEQSYVDESARDPGRVLNGFGPLGHVPRLRRYHRRIDPEEVPMPNIDPVRIAALDAAVARWAKNGWTVSSVSGATAVLQRKKRIGWFWNLLLTIVTGGLWLVVVIIRVVNRKIETIVLTVDEYARVHTS</sequence>
<dbReference type="AlphaFoldDB" id="A0A3S3ZAZ0"/>
<dbReference type="Proteomes" id="UP000288547">
    <property type="component" value="Unassembled WGS sequence"/>
</dbReference>
<dbReference type="OrthoDB" id="5147210at2"/>
<protein>
    <submittedName>
        <fullName evidence="2">Uncharacterized protein</fullName>
    </submittedName>
</protein>
<dbReference type="RefSeq" id="WP_128493620.1">
    <property type="nucleotide sequence ID" value="NZ_RZNB01000001.1"/>
</dbReference>
<keyword evidence="1" id="KW-0472">Membrane</keyword>